<dbReference type="PROSITE" id="PS50949">
    <property type="entry name" value="HTH_GNTR"/>
    <property type="match status" value="1"/>
</dbReference>
<accession>A0A917T389</accession>
<dbReference type="InterPro" id="IPR036388">
    <property type="entry name" value="WH-like_DNA-bd_sf"/>
</dbReference>
<dbReference type="SUPFAM" id="SSF46785">
    <property type="entry name" value="Winged helix' DNA-binding domain"/>
    <property type="match status" value="1"/>
</dbReference>
<gene>
    <name evidence="5" type="ORF">GCM10007977_005570</name>
</gene>
<reference evidence="5" key="1">
    <citation type="journal article" date="2014" name="Int. J. Syst. Evol. Microbiol.">
        <title>Complete genome sequence of Corynebacterium casei LMG S-19264T (=DSM 44701T), isolated from a smear-ripened cheese.</title>
        <authorList>
            <consortium name="US DOE Joint Genome Institute (JGI-PGF)"/>
            <person name="Walter F."/>
            <person name="Albersmeier A."/>
            <person name="Kalinowski J."/>
            <person name="Ruckert C."/>
        </authorList>
    </citation>
    <scope>NUCLEOTIDE SEQUENCE</scope>
    <source>
        <strain evidence="5">JCM 19831</strain>
    </source>
</reference>
<dbReference type="EMBL" id="BMPI01000003">
    <property type="protein sequence ID" value="GGM07403.1"/>
    <property type="molecule type" value="Genomic_DNA"/>
</dbReference>
<evidence type="ECO:0000259" key="4">
    <source>
        <dbReference type="PROSITE" id="PS50949"/>
    </source>
</evidence>
<evidence type="ECO:0000313" key="5">
    <source>
        <dbReference type="EMBL" id="GGM07403.1"/>
    </source>
</evidence>
<keyword evidence="6" id="KW-1185">Reference proteome</keyword>
<name>A0A917T389_9ACTN</name>
<evidence type="ECO:0000256" key="2">
    <source>
        <dbReference type="ARBA" id="ARBA00023125"/>
    </source>
</evidence>
<organism evidence="5 6">
    <name type="scientific">Dactylosporangium sucinum</name>
    <dbReference type="NCBI Taxonomy" id="1424081"/>
    <lineage>
        <taxon>Bacteria</taxon>
        <taxon>Bacillati</taxon>
        <taxon>Actinomycetota</taxon>
        <taxon>Actinomycetes</taxon>
        <taxon>Micromonosporales</taxon>
        <taxon>Micromonosporaceae</taxon>
        <taxon>Dactylosporangium</taxon>
    </lineage>
</organism>
<dbReference type="SUPFAM" id="SSF48008">
    <property type="entry name" value="GntR ligand-binding domain-like"/>
    <property type="match status" value="1"/>
</dbReference>
<dbReference type="CDD" id="cd07377">
    <property type="entry name" value="WHTH_GntR"/>
    <property type="match status" value="1"/>
</dbReference>
<dbReference type="Gene3D" id="1.10.10.10">
    <property type="entry name" value="Winged helix-like DNA-binding domain superfamily/Winged helix DNA-binding domain"/>
    <property type="match status" value="1"/>
</dbReference>
<dbReference type="InterPro" id="IPR008920">
    <property type="entry name" value="TF_FadR/GntR_C"/>
</dbReference>
<dbReference type="SMART" id="SM00345">
    <property type="entry name" value="HTH_GNTR"/>
    <property type="match status" value="1"/>
</dbReference>
<feature type="domain" description="HTH gntR-type" evidence="4">
    <location>
        <begin position="11"/>
        <end position="78"/>
    </location>
</feature>
<evidence type="ECO:0000256" key="1">
    <source>
        <dbReference type="ARBA" id="ARBA00023015"/>
    </source>
</evidence>
<dbReference type="AlphaFoldDB" id="A0A917T389"/>
<reference evidence="5" key="2">
    <citation type="submission" date="2020-09" db="EMBL/GenBank/DDBJ databases">
        <authorList>
            <person name="Sun Q."/>
            <person name="Ohkuma M."/>
        </authorList>
    </citation>
    <scope>NUCLEOTIDE SEQUENCE</scope>
    <source>
        <strain evidence="5">JCM 19831</strain>
    </source>
</reference>
<dbReference type="Pfam" id="PF00392">
    <property type="entry name" value="GntR"/>
    <property type="match status" value="1"/>
</dbReference>
<dbReference type="InterPro" id="IPR011711">
    <property type="entry name" value="GntR_C"/>
</dbReference>
<keyword evidence="1" id="KW-0805">Transcription regulation</keyword>
<dbReference type="Proteomes" id="UP000642070">
    <property type="component" value="Unassembled WGS sequence"/>
</dbReference>
<keyword evidence="3" id="KW-0804">Transcription</keyword>
<dbReference type="Gene3D" id="1.20.120.530">
    <property type="entry name" value="GntR ligand-binding domain-like"/>
    <property type="match status" value="1"/>
</dbReference>
<evidence type="ECO:0000256" key="3">
    <source>
        <dbReference type="ARBA" id="ARBA00023163"/>
    </source>
</evidence>
<dbReference type="PANTHER" id="PTHR43537">
    <property type="entry name" value="TRANSCRIPTIONAL REGULATOR, GNTR FAMILY"/>
    <property type="match status" value="1"/>
</dbReference>
<dbReference type="SMART" id="SM00895">
    <property type="entry name" value="FCD"/>
    <property type="match status" value="1"/>
</dbReference>
<dbReference type="PRINTS" id="PR00035">
    <property type="entry name" value="HTHGNTR"/>
</dbReference>
<protein>
    <submittedName>
        <fullName evidence="5">GntR family transcriptional regulator</fullName>
    </submittedName>
</protein>
<dbReference type="GO" id="GO:0003677">
    <property type="term" value="F:DNA binding"/>
    <property type="evidence" value="ECO:0007669"/>
    <property type="project" value="UniProtKB-KW"/>
</dbReference>
<dbReference type="InterPro" id="IPR036390">
    <property type="entry name" value="WH_DNA-bd_sf"/>
</dbReference>
<evidence type="ECO:0000313" key="6">
    <source>
        <dbReference type="Proteomes" id="UP000642070"/>
    </source>
</evidence>
<proteinExistence type="predicted"/>
<sequence length="213" mass="23462">MRSESEQLPSASLVELAVSRLSREILGGGADPGERLVEEQLTRRFGISRAPLREAMRLLAQQGLVEHVPRRGVRVATLSDVDIQELYAVRDVLERHAVTTTPPDADLSGVAAAMKAMQESDARGDRFDMATAHRELHVAVVALAGNRQLVAVYESVLVKIQLYMALNLRREAEVAPAHDGVHRHERLFEAVARRDPPAVLAALDEHGARSYIQ</sequence>
<keyword evidence="2" id="KW-0238">DNA-binding</keyword>
<dbReference type="Pfam" id="PF07729">
    <property type="entry name" value="FCD"/>
    <property type="match status" value="1"/>
</dbReference>
<dbReference type="InterPro" id="IPR000524">
    <property type="entry name" value="Tscrpt_reg_HTH_GntR"/>
</dbReference>
<comment type="caution">
    <text evidence="5">The sequence shown here is derived from an EMBL/GenBank/DDBJ whole genome shotgun (WGS) entry which is preliminary data.</text>
</comment>
<dbReference type="GO" id="GO:0003700">
    <property type="term" value="F:DNA-binding transcription factor activity"/>
    <property type="evidence" value="ECO:0007669"/>
    <property type="project" value="InterPro"/>
</dbReference>
<dbReference type="RefSeq" id="WP_190248085.1">
    <property type="nucleotide sequence ID" value="NZ_BMPI01000003.1"/>
</dbReference>
<dbReference type="PANTHER" id="PTHR43537:SF5">
    <property type="entry name" value="UXU OPERON TRANSCRIPTIONAL REGULATOR"/>
    <property type="match status" value="1"/>
</dbReference>